<organism evidence="1 2">
    <name type="scientific">Mya arenaria</name>
    <name type="common">Soft-shell clam</name>
    <dbReference type="NCBI Taxonomy" id="6604"/>
    <lineage>
        <taxon>Eukaryota</taxon>
        <taxon>Metazoa</taxon>
        <taxon>Spiralia</taxon>
        <taxon>Lophotrochozoa</taxon>
        <taxon>Mollusca</taxon>
        <taxon>Bivalvia</taxon>
        <taxon>Autobranchia</taxon>
        <taxon>Heteroconchia</taxon>
        <taxon>Euheterodonta</taxon>
        <taxon>Imparidentia</taxon>
        <taxon>Neoheterodontei</taxon>
        <taxon>Myida</taxon>
        <taxon>Myoidea</taxon>
        <taxon>Myidae</taxon>
        <taxon>Mya</taxon>
    </lineage>
</organism>
<evidence type="ECO:0000313" key="1">
    <source>
        <dbReference type="EMBL" id="WAR09426.1"/>
    </source>
</evidence>
<protein>
    <submittedName>
        <fullName evidence="1">Uncharacterized protein</fullName>
    </submittedName>
</protein>
<gene>
    <name evidence="1" type="ORF">MAR_019384</name>
</gene>
<reference evidence="1" key="1">
    <citation type="submission" date="2022-11" db="EMBL/GenBank/DDBJ databases">
        <title>Centuries of genome instability and evolution in soft-shell clam transmissible cancer (bioRxiv).</title>
        <authorList>
            <person name="Hart S.F.M."/>
            <person name="Yonemitsu M.A."/>
            <person name="Giersch R.M."/>
            <person name="Beal B.F."/>
            <person name="Arriagada G."/>
            <person name="Davis B.W."/>
            <person name="Ostrander E.A."/>
            <person name="Goff S.P."/>
            <person name="Metzger M.J."/>
        </authorList>
    </citation>
    <scope>NUCLEOTIDE SEQUENCE</scope>
    <source>
        <strain evidence="1">MELC-2E11</strain>
        <tissue evidence="1">Siphon/mantle</tissue>
    </source>
</reference>
<evidence type="ECO:0000313" key="2">
    <source>
        <dbReference type="Proteomes" id="UP001164746"/>
    </source>
</evidence>
<dbReference type="EMBL" id="CP111017">
    <property type="protein sequence ID" value="WAR09426.1"/>
    <property type="molecule type" value="Genomic_DNA"/>
</dbReference>
<sequence>MLKKRDLIQRSQCNQLANEVSWQAFVLIIADMAAPRTGNTSYVDIPGIIVTPRHRQQRERWARRHQRMLRIEWFNILFTAESRLKVFYNDGRMQMDMS</sequence>
<keyword evidence="2" id="KW-1185">Reference proteome</keyword>
<name>A0ABY7EL04_MYAAR</name>
<proteinExistence type="predicted"/>
<dbReference type="Proteomes" id="UP001164746">
    <property type="component" value="Chromosome 6"/>
</dbReference>
<accession>A0ABY7EL04</accession>